<dbReference type="InterPro" id="IPR041698">
    <property type="entry name" value="Methyltransf_25"/>
</dbReference>
<dbReference type="CDD" id="cd04179">
    <property type="entry name" value="DPM_DPG-synthase_like"/>
    <property type="match status" value="1"/>
</dbReference>
<dbReference type="Proteomes" id="UP000825051">
    <property type="component" value="Chromosome"/>
</dbReference>
<sequence>MSSVTETASPATSPMRAHFDWVATHDARARRIQGGFHAQLRALFRHRIPEGERVLECGCGAGDLLAALRPARGVGVDFSAAMVAKARARHAEAPALTFQEHDIEAGPIAETFDHIVLDYLTGYVGDIQAVLQHLQASAHARTRLHVTSLNTLWRGPLRLAVGAKAVMRQPPSNWLTHSDLFNLLELADWEVVSFERVQLLPFQVPLLSAFFNRFLVRLPLVRHFGITLMITARPRRAPELRGAVSCSVVVPARNESGNIAAALARIPVLGRGTEIIFVEGNSRDDTWAAIQREVAAYHGPHHVRMMQQPGRGKWDAVRTGLAVAQGDVLVIQDADLTAPPEDLAKFYAAVASGRAEFANGSRLVYPREEKAMRFLNLLGNKFFALTLSYVLGQPVKDSLCGTKMMLRADYEKLCRRIAPFGDFDPFGDFNFLFGSALLGLRIRDIPVRYRDRTYGETNISRFRHGWVLLKMTWFGLRKLKWH</sequence>
<protein>
    <submittedName>
        <fullName evidence="3">Glycosyltransferase</fullName>
        <ecNumber evidence="3">2.4.-.-</ecNumber>
    </submittedName>
</protein>
<proteinExistence type="predicted"/>
<evidence type="ECO:0000259" key="1">
    <source>
        <dbReference type="Pfam" id="PF00535"/>
    </source>
</evidence>
<dbReference type="Gene3D" id="3.90.550.10">
    <property type="entry name" value="Spore Coat Polysaccharide Biosynthesis Protein SpsA, Chain A"/>
    <property type="match status" value="1"/>
</dbReference>
<reference evidence="3" key="1">
    <citation type="submission" date="2021-08" db="EMBL/GenBank/DDBJ databases">
        <title>Genome of a novel bacterium of the phylum Verrucomicrobia, Oleiharenicola sp. KSB-15.</title>
        <authorList>
            <person name="Chung J.-H."/>
            <person name="Ahn J.-H."/>
            <person name="Yoon Y."/>
            <person name="Kim D.-Y."/>
            <person name="An S.-H."/>
            <person name="Park I."/>
            <person name="Yeon J."/>
        </authorList>
    </citation>
    <scope>NUCLEOTIDE SEQUENCE</scope>
    <source>
        <strain evidence="3">KSB-15</strain>
    </source>
</reference>
<dbReference type="EC" id="2.4.-.-" evidence="3"/>
<dbReference type="Pfam" id="PF00535">
    <property type="entry name" value="Glycos_transf_2"/>
    <property type="match status" value="1"/>
</dbReference>
<feature type="domain" description="Methyltransferase" evidence="2">
    <location>
        <begin position="54"/>
        <end position="134"/>
    </location>
</feature>
<dbReference type="InterPro" id="IPR029044">
    <property type="entry name" value="Nucleotide-diphossugar_trans"/>
</dbReference>
<dbReference type="PANTHER" id="PTHR48090">
    <property type="entry name" value="UNDECAPRENYL-PHOSPHATE 4-DEOXY-4-FORMAMIDO-L-ARABINOSE TRANSFERASE-RELATED"/>
    <property type="match status" value="1"/>
</dbReference>
<keyword evidence="3" id="KW-0328">Glycosyltransferase</keyword>
<dbReference type="PANTHER" id="PTHR48090:SF7">
    <property type="entry name" value="RFBJ PROTEIN"/>
    <property type="match status" value="1"/>
</dbReference>
<dbReference type="RefSeq" id="WP_220161865.1">
    <property type="nucleotide sequence ID" value="NZ_CP080507.1"/>
</dbReference>
<dbReference type="SUPFAM" id="SSF53448">
    <property type="entry name" value="Nucleotide-diphospho-sugar transferases"/>
    <property type="match status" value="1"/>
</dbReference>
<gene>
    <name evidence="3" type="ORF">K0B96_15875</name>
</gene>
<accession>A0A8F9XL19</accession>
<evidence type="ECO:0000313" key="4">
    <source>
        <dbReference type="Proteomes" id="UP000825051"/>
    </source>
</evidence>
<evidence type="ECO:0000259" key="2">
    <source>
        <dbReference type="Pfam" id="PF13649"/>
    </source>
</evidence>
<dbReference type="KEGG" id="ole:K0B96_15875"/>
<feature type="domain" description="Glycosyltransferase 2-like" evidence="1">
    <location>
        <begin position="247"/>
        <end position="413"/>
    </location>
</feature>
<dbReference type="InterPro" id="IPR029063">
    <property type="entry name" value="SAM-dependent_MTases_sf"/>
</dbReference>
<dbReference type="InterPro" id="IPR050256">
    <property type="entry name" value="Glycosyltransferase_2"/>
</dbReference>
<dbReference type="InterPro" id="IPR001173">
    <property type="entry name" value="Glyco_trans_2-like"/>
</dbReference>
<dbReference type="EMBL" id="CP080507">
    <property type="protein sequence ID" value="QYM78761.1"/>
    <property type="molecule type" value="Genomic_DNA"/>
</dbReference>
<dbReference type="SUPFAM" id="SSF53335">
    <property type="entry name" value="S-adenosyl-L-methionine-dependent methyltransferases"/>
    <property type="match status" value="1"/>
</dbReference>
<dbReference type="AlphaFoldDB" id="A0A8F9XL19"/>
<organism evidence="3 4">
    <name type="scientific">Horticoccus luteus</name>
    <dbReference type="NCBI Taxonomy" id="2862869"/>
    <lineage>
        <taxon>Bacteria</taxon>
        <taxon>Pseudomonadati</taxon>
        <taxon>Verrucomicrobiota</taxon>
        <taxon>Opitutia</taxon>
        <taxon>Opitutales</taxon>
        <taxon>Opitutaceae</taxon>
        <taxon>Horticoccus</taxon>
    </lineage>
</organism>
<dbReference type="GO" id="GO:0016757">
    <property type="term" value="F:glycosyltransferase activity"/>
    <property type="evidence" value="ECO:0007669"/>
    <property type="project" value="UniProtKB-KW"/>
</dbReference>
<keyword evidence="4" id="KW-1185">Reference proteome</keyword>
<name>A0A8F9XL19_9BACT</name>
<dbReference type="Gene3D" id="3.40.50.150">
    <property type="entry name" value="Vaccinia Virus protein VP39"/>
    <property type="match status" value="1"/>
</dbReference>
<dbReference type="Pfam" id="PF13649">
    <property type="entry name" value="Methyltransf_25"/>
    <property type="match status" value="1"/>
</dbReference>
<keyword evidence="3" id="KW-0808">Transferase</keyword>
<dbReference type="CDD" id="cd02440">
    <property type="entry name" value="AdoMet_MTases"/>
    <property type="match status" value="1"/>
</dbReference>
<evidence type="ECO:0000313" key="3">
    <source>
        <dbReference type="EMBL" id="QYM78761.1"/>
    </source>
</evidence>